<evidence type="ECO:0000313" key="2">
    <source>
        <dbReference type="Proteomes" id="UP000515514"/>
    </source>
</evidence>
<dbReference type="AlphaFoldDB" id="A0A7G8PV30"/>
<name>A0A7G8PV30_9FLAO</name>
<organism evidence="1 2">
    <name type="scientific">Constantimarinum furrinae</name>
    <dbReference type="NCBI Taxonomy" id="2562285"/>
    <lineage>
        <taxon>Bacteria</taxon>
        <taxon>Pseudomonadati</taxon>
        <taxon>Bacteroidota</taxon>
        <taxon>Flavobacteriia</taxon>
        <taxon>Flavobacteriales</taxon>
        <taxon>Flavobacteriaceae</taxon>
        <taxon>Altibacter/Constantimarinum group</taxon>
        <taxon>Constantimarinum</taxon>
    </lineage>
</organism>
<evidence type="ECO:0000313" key="1">
    <source>
        <dbReference type="EMBL" id="QNJ98196.1"/>
    </source>
</evidence>
<dbReference type="KEGG" id="alti:ALE3EI_1644"/>
<protein>
    <recommendedName>
        <fullName evidence="3">DUF1800 domain-containing protein</fullName>
    </recommendedName>
</protein>
<dbReference type="InterPro" id="IPR014917">
    <property type="entry name" value="DUF1800"/>
</dbReference>
<gene>
    <name evidence="1" type="ORF">ALE3EI_1644</name>
</gene>
<sequence>MEFIHIQHLYRRAGFGISPQDAKGKVRFTREQVVDELFSNSERITPLQGDMSAYDEFFEENPDATFRDLKKLLTKTSDLKFDLNKAWLERICDPTETLNERMTLFWANVFVCKDYIAPRILQFNNTLRAHALGNFREFVKVISKEPAMMSYLSTNLNKKSRPNENFARELMELFTLGVDNYTEDDIKEAARAFTGYGYTLDGRFKLNHSQHDTGAKFFRGKTGTFNGDDIIDIICADRQCARFICGKLYVYFVNEHLNDERINELADIFYQTNEIKQVLKHLFTSDWFYEKENIGTKIKSPVDLLASVYRVVPFRFSGNREQVFIQRIMGQELMNPPNVAGWEGGRAWINTNSLMIRLKLASVLLGDGMIPTERSWDHKDRKTFGQHLKVSPNWNKFEEDFKLISSQELPEIILATAPNRGTEQLINERGNISKEDLCLQLMSLPEFQLT</sequence>
<dbReference type="Proteomes" id="UP000515514">
    <property type="component" value="Chromosome"/>
</dbReference>
<reference evidence="1 2" key="1">
    <citation type="submission" date="2020-04" db="EMBL/GenBank/DDBJ databases">
        <title>Genome sequence of Altibacter aquimarinus strain ALE3EI.</title>
        <authorList>
            <person name="Oh H.-M."/>
            <person name="Jang D."/>
        </authorList>
    </citation>
    <scope>NUCLEOTIDE SEQUENCE [LARGE SCALE GENOMIC DNA]</scope>
    <source>
        <strain evidence="1 2">ALE3EI</strain>
    </source>
</reference>
<proteinExistence type="predicted"/>
<evidence type="ECO:0008006" key="3">
    <source>
        <dbReference type="Google" id="ProtNLM"/>
    </source>
</evidence>
<dbReference type="RefSeq" id="WP_186987809.1">
    <property type="nucleotide sequence ID" value="NZ_CP052909.1"/>
</dbReference>
<dbReference type="Pfam" id="PF08811">
    <property type="entry name" value="DUF1800"/>
    <property type="match status" value="1"/>
</dbReference>
<accession>A0A7G8PV30</accession>
<dbReference type="EMBL" id="CP052909">
    <property type="protein sequence ID" value="QNJ98196.1"/>
    <property type="molecule type" value="Genomic_DNA"/>
</dbReference>
<keyword evidence="2" id="KW-1185">Reference proteome</keyword>